<dbReference type="InterPro" id="IPR014044">
    <property type="entry name" value="CAP_dom"/>
</dbReference>
<dbReference type="AlphaFoldDB" id="A0A3M0GB51"/>
<evidence type="ECO:0000256" key="1">
    <source>
        <dbReference type="SAM" id="SignalP"/>
    </source>
</evidence>
<dbReference type="Pfam" id="PF00188">
    <property type="entry name" value="CAP"/>
    <property type="match status" value="1"/>
</dbReference>
<dbReference type="Proteomes" id="UP000275256">
    <property type="component" value="Unassembled WGS sequence"/>
</dbReference>
<dbReference type="PANTHER" id="PTHR31157:SF1">
    <property type="entry name" value="SCP DOMAIN-CONTAINING PROTEIN"/>
    <property type="match status" value="1"/>
</dbReference>
<sequence>MRGRFIVALIAATTLLLGLVAAPAHAATGASSQKDHAQQVADLVDRHNAIRKSNGLTPLKFAPTIAQQISQPWSMQMANSNNLSHNSNFGWSGANRWAENVAYTSNDEDTVHLMQMWMDSAGHRKNILNPAYTVISVGLVRKNGLSWATANFYAGSLRTPGTLYASGASWLSASGSNGSGSTGSPLDVYTTPGTHHVNGRDWRTSCAPYSQTKRCTTEIWATQVSHNKGRYVSTNGWVFNNLTYLPSARSLWKTNNLGRDASWSANGRNWRTECDTAATGRNGCRSYIWTSVVVSTPTSAGYRYSLKNQWVFNNTVKFS</sequence>
<dbReference type="RefSeq" id="WP_121900741.1">
    <property type="nucleotide sequence ID" value="NZ_REFW01000001.1"/>
</dbReference>
<dbReference type="OrthoDB" id="68195at2"/>
<evidence type="ECO:0000259" key="2">
    <source>
        <dbReference type="Pfam" id="PF00188"/>
    </source>
</evidence>
<proteinExistence type="predicted"/>
<dbReference type="PANTHER" id="PTHR31157">
    <property type="entry name" value="SCP DOMAIN-CONTAINING PROTEIN"/>
    <property type="match status" value="1"/>
</dbReference>
<organism evidence="3 4">
    <name type="scientific">Tessaracoccus antarcticus</name>
    <dbReference type="NCBI Taxonomy" id="2479848"/>
    <lineage>
        <taxon>Bacteria</taxon>
        <taxon>Bacillati</taxon>
        <taxon>Actinomycetota</taxon>
        <taxon>Actinomycetes</taxon>
        <taxon>Propionibacteriales</taxon>
        <taxon>Propionibacteriaceae</taxon>
        <taxon>Tessaracoccus</taxon>
    </lineage>
</organism>
<keyword evidence="1" id="KW-0732">Signal</keyword>
<keyword evidence="4" id="KW-1185">Reference proteome</keyword>
<feature type="signal peptide" evidence="1">
    <location>
        <begin position="1"/>
        <end position="26"/>
    </location>
</feature>
<dbReference type="Gene3D" id="3.40.33.10">
    <property type="entry name" value="CAP"/>
    <property type="match status" value="1"/>
</dbReference>
<feature type="chain" id="PRO_5018255034" evidence="1">
    <location>
        <begin position="27"/>
        <end position="319"/>
    </location>
</feature>
<evidence type="ECO:0000313" key="4">
    <source>
        <dbReference type="Proteomes" id="UP000275256"/>
    </source>
</evidence>
<name>A0A3M0GB51_9ACTN</name>
<gene>
    <name evidence="3" type="ORF">EAX62_06395</name>
</gene>
<dbReference type="CDD" id="cd05379">
    <property type="entry name" value="CAP_bacterial"/>
    <property type="match status" value="1"/>
</dbReference>
<feature type="domain" description="SCP" evidence="2">
    <location>
        <begin position="44"/>
        <end position="144"/>
    </location>
</feature>
<dbReference type="SUPFAM" id="SSF55797">
    <property type="entry name" value="PR-1-like"/>
    <property type="match status" value="1"/>
</dbReference>
<dbReference type="InterPro" id="IPR035940">
    <property type="entry name" value="CAP_sf"/>
</dbReference>
<comment type="caution">
    <text evidence="3">The sequence shown here is derived from an EMBL/GenBank/DDBJ whole genome shotgun (WGS) entry which is preliminary data.</text>
</comment>
<dbReference type="EMBL" id="REFW01000001">
    <property type="protein sequence ID" value="RMB62191.1"/>
    <property type="molecule type" value="Genomic_DNA"/>
</dbReference>
<accession>A0A3M0GB51</accession>
<evidence type="ECO:0000313" key="3">
    <source>
        <dbReference type="EMBL" id="RMB62191.1"/>
    </source>
</evidence>
<reference evidence="3 4" key="1">
    <citation type="submission" date="2018-10" db="EMBL/GenBank/DDBJ databases">
        <title>Tessaracoccus antarcticuss sp. nov., isolated from sediment.</title>
        <authorList>
            <person name="Zhou L.Y."/>
            <person name="Du Z.J."/>
        </authorList>
    </citation>
    <scope>NUCLEOTIDE SEQUENCE [LARGE SCALE GENOMIC DNA]</scope>
    <source>
        <strain evidence="3 4">JDX10</strain>
    </source>
</reference>
<protein>
    <submittedName>
        <fullName evidence="3">CAP domain-containing protein</fullName>
    </submittedName>
</protein>